<dbReference type="FunFam" id="3.40.50.720:FF:000609">
    <property type="entry name" value="2-dehydropantoate 2-reductase"/>
    <property type="match status" value="1"/>
</dbReference>
<dbReference type="InterPro" id="IPR008927">
    <property type="entry name" value="6-PGluconate_DH-like_C_sf"/>
</dbReference>
<dbReference type="STRING" id="1036611.A0A1L9PBF3"/>
<dbReference type="EMBL" id="KV878126">
    <property type="protein sequence ID" value="OJI98803.1"/>
    <property type="molecule type" value="Genomic_DNA"/>
</dbReference>
<dbReference type="PANTHER" id="PTHR21708">
    <property type="entry name" value="PROBABLE 2-DEHYDROPANTOATE 2-REDUCTASE"/>
    <property type="match status" value="1"/>
</dbReference>
<dbReference type="RefSeq" id="XP_040664566.1">
    <property type="nucleotide sequence ID" value="XM_040806170.1"/>
</dbReference>
<dbReference type="VEuPathDB" id="FungiDB:ASPVEDRAFT_124355"/>
<dbReference type="Gene3D" id="3.40.50.720">
    <property type="entry name" value="NAD(P)-binding Rossmann-like Domain"/>
    <property type="match status" value="1"/>
</dbReference>
<feature type="signal peptide" evidence="5">
    <location>
        <begin position="1"/>
        <end position="22"/>
    </location>
</feature>
<name>A0A1L9PBF3_ASPVE</name>
<evidence type="ECO:0000313" key="10">
    <source>
        <dbReference type="Proteomes" id="UP000184073"/>
    </source>
</evidence>
<evidence type="ECO:0000313" key="9">
    <source>
        <dbReference type="EMBL" id="OJI98803.1"/>
    </source>
</evidence>
<protein>
    <recommendedName>
        <fullName evidence="11">2-dehydropantoate 2-reductase</fullName>
    </recommendedName>
</protein>
<evidence type="ECO:0000256" key="5">
    <source>
        <dbReference type="SAM" id="SignalP"/>
    </source>
</evidence>
<dbReference type="InterPro" id="IPR013752">
    <property type="entry name" value="KPA_reductase"/>
</dbReference>
<keyword evidence="4" id="KW-1133">Transmembrane helix</keyword>
<evidence type="ECO:0000259" key="7">
    <source>
        <dbReference type="Pfam" id="PF08546"/>
    </source>
</evidence>
<evidence type="ECO:0000256" key="4">
    <source>
        <dbReference type="SAM" id="Phobius"/>
    </source>
</evidence>
<accession>A0A1L9PBF3</accession>
<dbReference type="Pfam" id="PF02558">
    <property type="entry name" value="ApbA"/>
    <property type="match status" value="1"/>
</dbReference>
<dbReference type="Pfam" id="PF20684">
    <property type="entry name" value="Fung_rhodopsin"/>
    <property type="match status" value="1"/>
</dbReference>
<sequence>MQVVFAMISVILIFMQCKPTAALWDHSIQGDCWPESIFYDFSYLVSAYTTMTDIILAIVPISVFWKLQMPRSTKVGVCVMMGLTLLSAIVTIVKATYLPLFTNKEDPRTLSIPIPALNFTSSHIPSHNGRQGQCPPLRSRSGILIDSKKHGQHRFHPDHVIRSPSEIAGHHFDYIVCTHKAVDPHGAIIPLDPVVDADTTIVVLQNGVGNEDPFRERFPDVTIISGVVWVGASQQTPGIVQHTDAENTELGLFPNPSLSSEVEEKRLEGFTSLLKEGKTPFRTIPTIQAARWEKVVWNVAWNAITTLTDQDVSGWLDSSPEAELYTKELMREVIAVAGSCGVVLQQGLEDELLARARELTRTGQLRTSMQADREAGRKMEIEVILGTPVRKGRDAGVGIARLESLYVLLLAINKRLI</sequence>
<keyword evidence="5" id="KW-0732">Signal</keyword>
<evidence type="ECO:0000256" key="1">
    <source>
        <dbReference type="ARBA" id="ARBA00007870"/>
    </source>
</evidence>
<keyword evidence="3" id="KW-0560">Oxidoreductase</keyword>
<feature type="domain" description="Rhodopsin" evidence="8">
    <location>
        <begin position="3"/>
        <end position="109"/>
    </location>
</feature>
<dbReference type="InterPro" id="IPR036291">
    <property type="entry name" value="NAD(P)-bd_dom_sf"/>
</dbReference>
<dbReference type="FunFam" id="1.10.1040.10:FF:000017">
    <property type="entry name" value="2-dehydropantoate 2-reductase"/>
    <property type="match status" value="1"/>
</dbReference>
<dbReference type="Proteomes" id="UP000184073">
    <property type="component" value="Unassembled WGS sequence"/>
</dbReference>
<feature type="domain" description="Ketopantoate reductase C-terminal" evidence="7">
    <location>
        <begin position="287"/>
        <end position="411"/>
    </location>
</feature>
<feature type="chain" id="PRO_5013064029" description="2-dehydropantoate 2-reductase" evidence="5">
    <location>
        <begin position="23"/>
        <end position="417"/>
    </location>
</feature>
<feature type="transmembrane region" description="Helical" evidence="4">
    <location>
        <begin position="46"/>
        <end position="65"/>
    </location>
</feature>
<feature type="transmembrane region" description="Helical" evidence="4">
    <location>
        <begin position="77"/>
        <end position="100"/>
    </location>
</feature>
<dbReference type="InterPro" id="IPR003710">
    <property type="entry name" value="ApbA"/>
</dbReference>
<dbReference type="GeneID" id="63721681"/>
<evidence type="ECO:0000256" key="2">
    <source>
        <dbReference type="ARBA" id="ARBA00022857"/>
    </source>
</evidence>
<evidence type="ECO:0000259" key="6">
    <source>
        <dbReference type="Pfam" id="PF02558"/>
    </source>
</evidence>
<evidence type="ECO:0008006" key="11">
    <source>
        <dbReference type="Google" id="ProtNLM"/>
    </source>
</evidence>
<dbReference type="NCBIfam" id="TIGR00745">
    <property type="entry name" value="apbA_panE"/>
    <property type="match status" value="1"/>
</dbReference>
<dbReference type="PANTHER" id="PTHR21708:SF40">
    <property type="entry name" value="REDUCTASE FAMILY PROTEIN, PUTATIVE (AFU_ORTHOLOGUE AFUA_2G14497)-RELATED"/>
    <property type="match status" value="1"/>
</dbReference>
<dbReference type="GO" id="GO:0005737">
    <property type="term" value="C:cytoplasm"/>
    <property type="evidence" value="ECO:0007669"/>
    <property type="project" value="TreeGrafter"/>
</dbReference>
<dbReference type="InterPro" id="IPR049326">
    <property type="entry name" value="Rhodopsin_dom_fungi"/>
</dbReference>
<keyword evidence="10" id="KW-1185">Reference proteome</keyword>
<dbReference type="Pfam" id="PF08546">
    <property type="entry name" value="ApbA_C"/>
    <property type="match status" value="1"/>
</dbReference>
<dbReference type="InterPro" id="IPR013332">
    <property type="entry name" value="KPR_N"/>
</dbReference>
<dbReference type="GO" id="GO:0015940">
    <property type="term" value="P:pantothenate biosynthetic process"/>
    <property type="evidence" value="ECO:0007669"/>
    <property type="project" value="InterPro"/>
</dbReference>
<feature type="domain" description="Ketopantoate reductase N-terminal" evidence="6">
    <location>
        <begin position="139"/>
        <end position="254"/>
    </location>
</feature>
<dbReference type="AlphaFoldDB" id="A0A1L9PBF3"/>
<evidence type="ECO:0000256" key="3">
    <source>
        <dbReference type="ARBA" id="ARBA00023002"/>
    </source>
</evidence>
<gene>
    <name evidence="9" type="ORF">ASPVEDRAFT_124355</name>
</gene>
<dbReference type="InterPro" id="IPR051402">
    <property type="entry name" value="KPR-Related"/>
</dbReference>
<keyword evidence="4" id="KW-0472">Membrane</keyword>
<keyword evidence="2" id="KW-0521">NADP</keyword>
<evidence type="ECO:0000259" key="8">
    <source>
        <dbReference type="Pfam" id="PF20684"/>
    </source>
</evidence>
<dbReference type="SUPFAM" id="SSF48179">
    <property type="entry name" value="6-phosphogluconate dehydrogenase C-terminal domain-like"/>
    <property type="match status" value="1"/>
</dbReference>
<dbReference type="Gene3D" id="1.10.1040.10">
    <property type="entry name" value="N-(1-d-carboxylethyl)-l-norvaline Dehydrogenase, domain 2"/>
    <property type="match status" value="1"/>
</dbReference>
<keyword evidence="4" id="KW-0812">Transmembrane</keyword>
<reference evidence="10" key="1">
    <citation type="journal article" date="2017" name="Genome Biol.">
        <title>Comparative genomics reveals high biological diversity and specific adaptations in the industrially and medically important fungal genus Aspergillus.</title>
        <authorList>
            <person name="de Vries R.P."/>
            <person name="Riley R."/>
            <person name="Wiebenga A."/>
            <person name="Aguilar-Osorio G."/>
            <person name="Amillis S."/>
            <person name="Uchima C.A."/>
            <person name="Anderluh G."/>
            <person name="Asadollahi M."/>
            <person name="Askin M."/>
            <person name="Barry K."/>
            <person name="Battaglia E."/>
            <person name="Bayram O."/>
            <person name="Benocci T."/>
            <person name="Braus-Stromeyer S.A."/>
            <person name="Caldana C."/>
            <person name="Canovas D."/>
            <person name="Cerqueira G.C."/>
            <person name="Chen F."/>
            <person name="Chen W."/>
            <person name="Choi C."/>
            <person name="Clum A."/>
            <person name="Dos Santos R.A."/>
            <person name="Damasio A.R."/>
            <person name="Diallinas G."/>
            <person name="Emri T."/>
            <person name="Fekete E."/>
            <person name="Flipphi M."/>
            <person name="Freyberg S."/>
            <person name="Gallo A."/>
            <person name="Gournas C."/>
            <person name="Habgood R."/>
            <person name="Hainaut M."/>
            <person name="Harispe M.L."/>
            <person name="Henrissat B."/>
            <person name="Hilden K.S."/>
            <person name="Hope R."/>
            <person name="Hossain A."/>
            <person name="Karabika E."/>
            <person name="Karaffa L."/>
            <person name="Karanyi Z."/>
            <person name="Krasevec N."/>
            <person name="Kuo A."/>
            <person name="Kusch H."/>
            <person name="LaButti K."/>
            <person name="Lagendijk E.L."/>
            <person name="Lapidus A."/>
            <person name="Levasseur A."/>
            <person name="Lindquist E."/>
            <person name="Lipzen A."/>
            <person name="Logrieco A.F."/>
            <person name="MacCabe A."/>
            <person name="Maekelae M.R."/>
            <person name="Malavazi I."/>
            <person name="Melin P."/>
            <person name="Meyer V."/>
            <person name="Mielnichuk N."/>
            <person name="Miskei M."/>
            <person name="Molnar A.P."/>
            <person name="Mule G."/>
            <person name="Ngan C.Y."/>
            <person name="Orejas M."/>
            <person name="Orosz E."/>
            <person name="Ouedraogo J.P."/>
            <person name="Overkamp K.M."/>
            <person name="Park H.-S."/>
            <person name="Perrone G."/>
            <person name="Piumi F."/>
            <person name="Punt P.J."/>
            <person name="Ram A.F."/>
            <person name="Ramon A."/>
            <person name="Rauscher S."/>
            <person name="Record E."/>
            <person name="Riano-Pachon D.M."/>
            <person name="Robert V."/>
            <person name="Roehrig J."/>
            <person name="Ruller R."/>
            <person name="Salamov A."/>
            <person name="Salih N.S."/>
            <person name="Samson R.A."/>
            <person name="Sandor E."/>
            <person name="Sanguinetti M."/>
            <person name="Schuetze T."/>
            <person name="Sepcic K."/>
            <person name="Shelest E."/>
            <person name="Sherlock G."/>
            <person name="Sophianopoulou V."/>
            <person name="Squina F.M."/>
            <person name="Sun H."/>
            <person name="Susca A."/>
            <person name="Todd R.B."/>
            <person name="Tsang A."/>
            <person name="Unkles S.E."/>
            <person name="van de Wiele N."/>
            <person name="van Rossen-Uffink D."/>
            <person name="Oliveira J.V."/>
            <person name="Vesth T.C."/>
            <person name="Visser J."/>
            <person name="Yu J.-H."/>
            <person name="Zhou M."/>
            <person name="Andersen M.R."/>
            <person name="Archer D.B."/>
            <person name="Baker S.E."/>
            <person name="Benoit I."/>
            <person name="Brakhage A.A."/>
            <person name="Braus G.H."/>
            <person name="Fischer R."/>
            <person name="Frisvad J.C."/>
            <person name="Goldman G.H."/>
            <person name="Houbraken J."/>
            <person name="Oakley B."/>
            <person name="Pocsi I."/>
            <person name="Scazzocchio C."/>
            <person name="Seiboth B."/>
            <person name="vanKuyk P.A."/>
            <person name="Wortman J."/>
            <person name="Dyer P.S."/>
            <person name="Grigoriev I.V."/>
        </authorList>
    </citation>
    <scope>NUCLEOTIDE SEQUENCE [LARGE SCALE GENOMIC DNA]</scope>
    <source>
        <strain evidence="10">CBS 583.65</strain>
    </source>
</reference>
<dbReference type="GO" id="GO:0008677">
    <property type="term" value="F:2-dehydropantoate 2-reductase activity"/>
    <property type="evidence" value="ECO:0007669"/>
    <property type="project" value="InterPro"/>
</dbReference>
<comment type="similarity">
    <text evidence="1">Belongs to the ketopantoate reductase family.</text>
</comment>
<dbReference type="OrthoDB" id="3609at2759"/>
<proteinExistence type="inferred from homology"/>
<organism evidence="9 10">
    <name type="scientific">Aspergillus versicolor CBS 583.65</name>
    <dbReference type="NCBI Taxonomy" id="1036611"/>
    <lineage>
        <taxon>Eukaryota</taxon>
        <taxon>Fungi</taxon>
        <taxon>Dikarya</taxon>
        <taxon>Ascomycota</taxon>
        <taxon>Pezizomycotina</taxon>
        <taxon>Eurotiomycetes</taxon>
        <taxon>Eurotiomycetidae</taxon>
        <taxon>Eurotiales</taxon>
        <taxon>Aspergillaceae</taxon>
        <taxon>Aspergillus</taxon>
        <taxon>Aspergillus subgen. Nidulantes</taxon>
    </lineage>
</organism>
<dbReference type="InterPro" id="IPR013328">
    <property type="entry name" value="6PGD_dom2"/>
</dbReference>
<dbReference type="SUPFAM" id="SSF51735">
    <property type="entry name" value="NAD(P)-binding Rossmann-fold domains"/>
    <property type="match status" value="1"/>
</dbReference>